<dbReference type="Pfam" id="PF01590">
    <property type="entry name" value="GAF"/>
    <property type="match status" value="1"/>
</dbReference>
<dbReference type="GO" id="GO:0052621">
    <property type="term" value="F:diguanylate cyclase activity"/>
    <property type="evidence" value="ECO:0007669"/>
    <property type="project" value="UniProtKB-EC"/>
</dbReference>
<keyword evidence="4" id="KW-0548">Nucleotidyltransferase</keyword>
<dbReference type="PROSITE" id="PS50887">
    <property type="entry name" value="GGDEF"/>
    <property type="match status" value="1"/>
</dbReference>
<dbReference type="InterPro" id="IPR035965">
    <property type="entry name" value="PAS-like_dom_sf"/>
</dbReference>
<dbReference type="SMART" id="SM00267">
    <property type="entry name" value="GGDEF"/>
    <property type="match status" value="1"/>
</dbReference>
<dbReference type="SMART" id="SM00086">
    <property type="entry name" value="PAC"/>
    <property type="match status" value="1"/>
</dbReference>
<dbReference type="Gene3D" id="3.30.70.270">
    <property type="match status" value="1"/>
</dbReference>
<dbReference type="InterPro" id="IPR001610">
    <property type="entry name" value="PAC"/>
</dbReference>
<dbReference type="InterPro" id="IPR000014">
    <property type="entry name" value="PAS"/>
</dbReference>
<sequence length="477" mass="54522">MTKNHNERARLAAVLSYQILDSVTESDFDQLVALACQLFAVPIAAVSIMDRHRQWFKSAQGLEMSQIARDVSFCQYAIRSQSPLIVEDTQRDARFMLSALVVHPPYVRAYAGIPLINTDGYAIGTFCVMDHQPRIFSEVELGLLNILANQTTKLLELRKEIIQRIEFSDQLRRIYDSQSKAQELWKQAIDAVGDGVWDCDLVSGHYFFGYSWLKMLGYDQDDLVPHFVTLYDLLHAEDKPRFEAHIHAYLSGQADEYKIEYRIRCKNSDYKWVLSRGMIVEHDENRQPKRVVGTHTDISQAKMLEQSIWQQAHFDNLTGLPNRRLFLDRLAHERSVSQREDKQFAVIFIDLDGFKAVNDAHGHLVGDQLLVAFSQRIQTFFRQSDTFARFAGDEFAMILGNMQSQADMTTFAEKIVQATKQPFQLDEVTVQISASIGLACYPQHGTEVDDLLRNSDAAMYAAKAQGKNCWVLYVPGM</sequence>
<dbReference type="InterPro" id="IPR000700">
    <property type="entry name" value="PAS-assoc_C"/>
</dbReference>
<dbReference type="NCBIfam" id="TIGR00254">
    <property type="entry name" value="GGDEF"/>
    <property type="match status" value="1"/>
</dbReference>
<name>A0ABT9JT70_9PROT</name>
<dbReference type="SMART" id="SM00065">
    <property type="entry name" value="GAF"/>
    <property type="match status" value="1"/>
</dbReference>
<accession>A0ABT9JT70</accession>
<dbReference type="SUPFAM" id="SSF55781">
    <property type="entry name" value="GAF domain-like"/>
    <property type="match status" value="1"/>
</dbReference>
<dbReference type="Proteomes" id="UP001225906">
    <property type="component" value="Unassembled WGS sequence"/>
</dbReference>
<dbReference type="InterPro" id="IPR003018">
    <property type="entry name" value="GAF"/>
</dbReference>
<feature type="domain" description="PAS" evidence="1">
    <location>
        <begin position="181"/>
        <end position="253"/>
    </location>
</feature>
<dbReference type="PROSITE" id="PS50113">
    <property type="entry name" value="PAC"/>
    <property type="match status" value="1"/>
</dbReference>
<dbReference type="PANTHER" id="PTHR46663:SF4">
    <property type="entry name" value="DIGUANYLATE CYCLASE DGCT-RELATED"/>
    <property type="match status" value="1"/>
</dbReference>
<dbReference type="SUPFAM" id="SSF55073">
    <property type="entry name" value="Nucleotide cyclase"/>
    <property type="match status" value="1"/>
</dbReference>
<organism evidence="4 5">
    <name type="scientific">Methylophilus aquaticus</name>
    <dbReference type="NCBI Taxonomy" id="1971610"/>
    <lineage>
        <taxon>Bacteria</taxon>
        <taxon>Pseudomonadati</taxon>
        <taxon>Pseudomonadota</taxon>
        <taxon>Betaproteobacteria</taxon>
        <taxon>Nitrosomonadales</taxon>
        <taxon>Methylophilaceae</taxon>
        <taxon>Methylophilus</taxon>
    </lineage>
</organism>
<evidence type="ECO:0000313" key="4">
    <source>
        <dbReference type="EMBL" id="MDP8567326.1"/>
    </source>
</evidence>
<dbReference type="Gene3D" id="3.30.450.40">
    <property type="match status" value="1"/>
</dbReference>
<evidence type="ECO:0000259" key="1">
    <source>
        <dbReference type="PROSITE" id="PS50112"/>
    </source>
</evidence>
<dbReference type="InterPro" id="IPR043128">
    <property type="entry name" value="Rev_trsase/Diguanyl_cyclase"/>
</dbReference>
<feature type="domain" description="GGDEF" evidence="3">
    <location>
        <begin position="342"/>
        <end position="475"/>
    </location>
</feature>
<dbReference type="InterPro" id="IPR029787">
    <property type="entry name" value="Nucleotide_cyclase"/>
</dbReference>
<evidence type="ECO:0000259" key="2">
    <source>
        <dbReference type="PROSITE" id="PS50113"/>
    </source>
</evidence>
<evidence type="ECO:0000313" key="5">
    <source>
        <dbReference type="Proteomes" id="UP001225906"/>
    </source>
</evidence>
<dbReference type="InterPro" id="IPR013655">
    <property type="entry name" value="PAS_fold_3"/>
</dbReference>
<protein>
    <submittedName>
        <fullName evidence="4">Diguanylate cyclase</fullName>
        <ecNumber evidence="4">2.7.7.65</ecNumber>
    </submittedName>
</protein>
<dbReference type="Pfam" id="PF00990">
    <property type="entry name" value="GGDEF"/>
    <property type="match status" value="1"/>
</dbReference>
<reference evidence="5" key="1">
    <citation type="journal article" date="2019" name="Int. J. Syst. Evol. Microbiol.">
        <title>The Global Catalogue of Microorganisms (GCM) 10K type strain sequencing project: providing services to taxonomists for standard genome sequencing and annotation.</title>
        <authorList>
            <consortium name="The Broad Institute Genomics Platform"/>
            <consortium name="The Broad Institute Genome Sequencing Center for Infectious Disease"/>
            <person name="Wu L."/>
            <person name="Ma J."/>
        </authorList>
    </citation>
    <scope>NUCLEOTIDE SEQUENCE [LARGE SCALE GENOMIC DNA]</scope>
    <source>
        <strain evidence="5">VKM B-3159</strain>
    </source>
</reference>
<dbReference type="PROSITE" id="PS50112">
    <property type="entry name" value="PAS"/>
    <property type="match status" value="1"/>
</dbReference>
<dbReference type="SUPFAM" id="SSF55785">
    <property type="entry name" value="PYP-like sensor domain (PAS domain)"/>
    <property type="match status" value="1"/>
</dbReference>
<dbReference type="SMART" id="SM00091">
    <property type="entry name" value="PAS"/>
    <property type="match status" value="1"/>
</dbReference>
<proteinExistence type="predicted"/>
<dbReference type="InterPro" id="IPR029016">
    <property type="entry name" value="GAF-like_dom_sf"/>
</dbReference>
<dbReference type="InterPro" id="IPR052163">
    <property type="entry name" value="DGC-Regulatory_Protein"/>
</dbReference>
<dbReference type="RefSeq" id="WP_306389053.1">
    <property type="nucleotide sequence ID" value="NZ_JAVCAP010000012.1"/>
</dbReference>
<evidence type="ECO:0000259" key="3">
    <source>
        <dbReference type="PROSITE" id="PS50887"/>
    </source>
</evidence>
<gene>
    <name evidence="4" type="ORF">Q9291_05655</name>
</gene>
<dbReference type="CDD" id="cd00130">
    <property type="entry name" value="PAS"/>
    <property type="match status" value="1"/>
</dbReference>
<dbReference type="NCBIfam" id="TIGR00229">
    <property type="entry name" value="sensory_box"/>
    <property type="match status" value="1"/>
</dbReference>
<keyword evidence="4" id="KW-0808">Transferase</keyword>
<dbReference type="InterPro" id="IPR000160">
    <property type="entry name" value="GGDEF_dom"/>
</dbReference>
<dbReference type="Gene3D" id="3.30.450.20">
    <property type="entry name" value="PAS domain"/>
    <property type="match status" value="1"/>
</dbReference>
<dbReference type="PANTHER" id="PTHR46663">
    <property type="entry name" value="DIGUANYLATE CYCLASE DGCT-RELATED"/>
    <property type="match status" value="1"/>
</dbReference>
<dbReference type="Pfam" id="PF08447">
    <property type="entry name" value="PAS_3"/>
    <property type="match status" value="1"/>
</dbReference>
<dbReference type="EMBL" id="JAVCAP010000012">
    <property type="protein sequence ID" value="MDP8567326.1"/>
    <property type="molecule type" value="Genomic_DNA"/>
</dbReference>
<feature type="domain" description="PAC" evidence="2">
    <location>
        <begin position="257"/>
        <end position="310"/>
    </location>
</feature>
<dbReference type="EC" id="2.7.7.65" evidence="4"/>
<dbReference type="CDD" id="cd01949">
    <property type="entry name" value="GGDEF"/>
    <property type="match status" value="1"/>
</dbReference>
<comment type="caution">
    <text evidence="4">The sequence shown here is derived from an EMBL/GenBank/DDBJ whole genome shotgun (WGS) entry which is preliminary data.</text>
</comment>
<keyword evidence="5" id="KW-1185">Reference proteome</keyword>